<name>A0A6A6D372_ZASCE</name>
<dbReference type="GeneID" id="54556640"/>
<dbReference type="AlphaFoldDB" id="A0A6A6D372"/>
<evidence type="ECO:0000313" key="2">
    <source>
        <dbReference type="Proteomes" id="UP000799537"/>
    </source>
</evidence>
<dbReference type="Proteomes" id="UP000799537">
    <property type="component" value="Unassembled WGS sequence"/>
</dbReference>
<evidence type="ECO:0000313" key="1">
    <source>
        <dbReference type="EMBL" id="KAF2173563.1"/>
    </source>
</evidence>
<reference evidence="1" key="1">
    <citation type="journal article" date="2020" name="Stud. Mycol.">
        <title>101 Dothideomycetes genomes: a test case for predicting lifestyles and emergence of pathogens.</title>
        <authorList>
            <person name="Haridas S."/>
            <person name="Albert R."/>
            <person name="Binder M."/>
            <person name="Bloem J."/>
            <person name="Labutti K."/>
            <person name="Salamov A."/>
            <person name="Andreopoulos B."/>
            <person name="Baker S."/>
            <person name="Barry K."/>
            <person name="Bills G."/>
            <person name="Bluhm B."/>
            <person name="Cannon C."/>
            <person name="Castanera R."/>
            <person name="Culley D."/>
            <person name="Daum C."/>
            <person name="Ezra D."/>
            <person name="Gonzalez J."/>
            <person name="Henrissat B."/>
            <person name="Kuo A."/>
            <person name="Liang C."/>
            <person name="Lipzen A."/>
            <person name="Lutzoni F."/>
            <person name="Magnuson J."/>
            <person name="Mondo S."/>
            <person name="Nolan M."/>
            <person name="Ohm R."/>
            <person name="Pangilinan J."/>
            <person name="Park H.-J."/>
            <person name="Ramirez L."/>
            <person name="Alfaro M."/>
            <person name="Sun H."/>
            <person name="Tritt A."/>
            <person name="Yoshinaga Y."/>
            <person name="Zwiers L.-H."/>
            <person name="Turgeon B."/>
            <person name="Goodwin S."/>
            <person name="Spatafora J."/>
            <person name="Crous P."/>
            <person name="Grigoriev I."/>
        </authorList>
    </citation>
    <scope>NUCLEOTIDE SEQUENCE</scope>
    <source>
        <strain evidence="1">ATCC 36951</strain>
    </source>
</reference>
<accession>A0A6A6D372</accession>
<dbReference type="RefSeq" id="XP_033674452.1">
    <property type="nucleotide sequence ID" value="XM_033803368.1"/>
</dbReference>
<sequence length="405" mass="45957">MIPNLGITSTFNIDTAPSRFTTPQQTDPAASQLITTTEMLSAPRPLITPAPPDAFPLFELPGELRNIIYELSLQGDRDTPSLTDQGFGVPCPQILLAHPLAYYEAKDLLFVDKTFKFTLYHSTDCMLGDCRLPGCELRCVKADWSVNEGRRQDVVDVDVRVKYALPSWTSRIFSAYVEVLIDPISEPLVSRGNVLAALNSFLHILSLEAKKLEKLRIKFVVKGRSLLCPHLYSVLFPLTRCPALKEILLEDIPGREKIQRKLQRSLGRKISCPEFEKVRKTVEGAQRLLWRAQNQNVDRKTCRRMANRLHRPEYQFRTKCDLTWHAEQGAVVWSVPPRRTPDGRETVGMQRKMISLCKGETFYRRLGKADLGKLEGEMGLLRLAMRESEDDVWSCAVDSGVDMPL</sequence>
<proteinExistence type="predicted"/>
<organism evidence="1 2">
    <name type="scientific">Zasmidium cellare ATCC 36951</name>
    <dbReference type="NCBI Taxonomy" id="1080233"/>
    <lineage>
        <taxon>Eukaryota</taxon>
        <taxon>Fungi</taxon>
        <taxon>Dikarya</taxon>
        <taxon>Ascomycota</taxon>
        <taxon>Pezizomycotina</taxon>
        <taxon>Dothideomycetes</taxon>
        <taxon>Dothideomycetidae</taxon>
        <taxon>Mycosphaerellales</taxon>
        <taxon>Mycosphaerellaceae</taxon>
        <taxon>Zasmidium</taxon>
    </lineage>
</organism>
<keyword evidence="2" id="KW-1185">Reference proteome</keyword>
<gene>
    <name evidence="1" type="ORF">M409DRAFT_15843</name>
</gene>
<protein>
    <submittedName>
        <fullName evidence="1">Uncharacterized protein</fullName>
    </submittedName>
</protein>
<dbReference type="EMBL" id="ML993579">
    <property type="protein sequence ID" value="KAF2173563.1"/>
    <property type="molecule type" value="Genomic_DNA"/>
</dbReference>